<evidence type="ECO:0000256" key="2">
    <source>
        <dbReference type="ARBA" id="ARBA00023125"/>
    </source>
</evidence>
<protein>
    <submittedName>
        <fullName evidence="6">AraC family transcriptional regulator</fullName>
    </submittedName>
</protein>
<dbReference type="PRINTS" id="PR00032">
    <property type="entry name" value="HTHARAC"/>
</dbReference>
<keyword evidence="3" id="KW-0804">Transcription</keyword>
<dbReference type="InterPro" id="IPR032687">
    <property type="entry name" value="AraC-type_N"/>
</dbReference>
<dbReference type="PANTHER" id="PTHR47894:SF1">
    <property type="entry name" value="HTH-TYPE TRANSCRIPTIONAL REGULATOR VQSM"/>
    <property type="match status" value="1"/>
</dbReference>
<dbReference type="EMBL" id="JADPMV010000001">
    <property type="protein sequence ID" value="MBS7660606.1"/>
    <property type="molecule type" value="Genomic_DNA"/>
</dbReference>
<proteinExistence type="predicted"/>
<dbReference type="SUPFAM" id="SSF46689">
    <property type="entry name" value="Homeodomain-like"/>
    <property type="match status" value="1"/>
</dbReference>
<keyword evidence="2" id="KW-0238">DNA-binding</keyword>
<dbReference type="SMART" id="SM00342">
    <property type="entry name" value="HTH_ARAC"/>
    <property type="match status" value="1"/>
</dbReference>
<gene>
    <name evidence="6" type="ORF">I0D00_01390</name>
</gene>
<evidence type="ECO:0000256" key="3">
    <source>
        <dbReference type="ARBA" id="ARBA00023163"/>
    </source>
</evidence>
<dbReference type="InterPro" id="IPR009057">
    <property type="entry name" value="Homeodomain-like_sf"/>
</dbReference>
<evidence type="ECO:0000256" key="4">
    <source>
        <dbReference type="SAM" id="MobiDB-lite"/>
    </source>
</evidence>
<dbReference type="Gene3D" id="1.10.10.60">
    <property type="entry name" value="Homeodomain-like"/>
    <property type="match status" value="1"/>
</dbReference>
<evidence type="ECO:0000256" key="1">
    <source>
        <dbReference type="ARBA" id="ARBA00023015"/>
    </source>
</evidence>
<sequence>MTGTSAEKGTISVRLVNEALLELRQQGLDDVPLLERAGIAPALLQRPYARVSAQAYGRLWRAIAAASDDEFFGMNPRRMKSGSFAFMAHAALREPDIGAALQSMLRFAGLVFDGLQPRLERQGSLAHIVLDEEGAPPSRAFAYFTLWMMLHGLVCWLAGRRIPILGVELRCAAPDYLADYRVMFSDNLRFARPQSRLLFNADCLALPVRRSEPELKRFLAGAPGNILVRYRDPRSLGARIKVYLRNLKPERWPDFENLSGHFYMAPSTLRRKLALEGQSYQGLKDQVRRDQAIARLDSGEGNFSELAFELGFADSSAFYKAFKKWTGTTPGQYRALMHPEQPDSGCPNRSGR</sequence>
<feature type="domain" description="HTH araC/xylS-type" evidence="5">
    <location>
        <begin position="238"/>
        <end position="336"/>
    </location>
</feature>
<name>A0ABS5PVQ3_9PSED</name>
<keyword evidence="7" id="KW-1185">Reference proteome</keyword>
<dbReference type="Pfam" id="PF12833">
    <property type="entry name" value="HTH_18"/>
    <property type="match status" value="1"/>
</dbReference>
<dbReference type="PROSITE" id="PS01124">
    <property type="entry name" value="HTH_ARAC_FAMILY_2"/>
    <property type="match status" value="1"/>
</dbReference>
<dbReference type="Pfam" id="PF12625">
    <property type="entry name" value="Arabinose_bd"/>
    <property type="match status" value="1"/>
</dbReference>
<evidence type="ECO:0000313" key="6">
    <source>
        <dbReference type="EMBL" id="MBS7660606.1"/>
    </source>
</evidence>
<dbReference type="InterPro" id="IPR020449">
    <property type="entry name" value="Tscrpt_reg_AraC-type_HTH"/>
</dbReference>
<feature type="region of interest" description="Disordered" evidence="4">
    <location>
        <begin position="333"/>
        <end position="352"/>
    </location>
</feature>
<dbReference type="Proteomes" id="UP001196601">
    <property type="component" value="Unassembled WGS sequence"/>
</dbReference>
<comment type="caution">
    <text evidence="6">The sequence shown here is derived from an EMBL/GenBank/DDBJ whole genome shotgun (WGS) entry which is preliminary data.</text>
</comment>
<keyword evidence="1" id="KW-0805">Transcription regulation</keyword>
<dbReference type="PANTHER" id="PTHR47894">
    <property type="entry name" value="HTH-TYPE TRANSCRIPTIONAL REGULATOR GADX"/>
    <property type="match status" value="1"/>
</dbReference>
<accession>A0ABS5PVQ3</accession>
<dbReference type="InterPro" id="IPR018060">
    <property type="entry name" value="HTH_AraC"/>
</dbReference>
<organism evidence="6 7">
    <name type="scientific">Pseudomonas lalucatii</name>
    <dbReference type="NCBI Taxonomy" id="1424203"/>
    <lineage>
        <taxon>Bacteria</taxon>
        <taxon>Pseudomonadati</taxon>
        <taxon>Pseudomonadota</taxon>
        <taxon>Gammaproteobacteria</taxon>
        <taxon>Pseudomonadales</taxon>
        <taxon>Pseudomonadaceae</taxon>
        <taxon>Pseudomonas</taxon>
    </lineage>
</organism>
<evidence type="ECO:0000259" key="5">
    <source>
        <dbReference type="PROSITE" id="PS01124"/>
    </source>
</evidence>
<dbReference type="RefSeq" id="WP_213637977.1">
    <property type="nucleotide sequence ID" value="NZ_JADPMV010000001.1"/>
</dbReference>
<evidence type="ECO:0000313" key="7">
    <source>
        <dbReference type="Proteomes" id="UP001196601"/>
    </source>
</evidence>
<reference evidence="6 7" key="1">
    <citation type="journal article" date="2021" name="Syst. Appl. Microbiol.">
        <title>Pseudomonas lalucatii sp. nov. isolated from Vallgornera, a karstic cave in Mallorca, Western Mediterranean.</title>
        <authorList>
            <person name="Busquets A."/>
            <person name="Mulet M."/>
            <person name="Gomila M."/>
            <person name="Garcia-Valdes E."/>
        </authorList>
    </citation>
    <scope>NUCLEOTIDE SEQUENCE [LARGE SCALE GENOMIC DNA]</scope>
    <source>
        <strain evidence="6 7">R1b54</strain>
    </source>
</reference>